<organism evidence="7 8">
    <name type="scientific">Basidiobolus ranarum</name>
    <dbReference type="NCBI Taxonomy" id="34480"/>
    <lineage>
        <taxon>Eukaryota</taxon>
        <taxon>Fungi</taxon>
        <taxon>Fungi incertae sedis</taxon>
        <taxon>Zoopagomycota</taxon>
        <taxon>Entomophthoromycotina</taxon>
        <taxon>Basidiobolomycetes</taxon>
        <taxon>Basidiobolales</taxon>
        <taxon>Basidiobolaceae</taxon>
        <taxon>Basidiobolus</taxon>
    </lineage>
</organism>
<dbReference type="SMART" id="SM00355">
    <property type="entry name" value="ZnF_C2H2"/>
    <property type="match status" value="2"/>
</dbReference>
<keyword evidence="3" id="KW-0862">Zinc</keyword>
<protein>
    <submittedName>
        <fullName evidence="7">Transcriptional regulator of sulfur amino acid metabolism</fullName>
    </submittedName>
</protein>
<sequence length="252" mass="29292">MNSHLLNDTTSMPDLMWDILFSMPTHHEDDKLSSLLGCVQTPLDIQPSWLNPHFNPFVDQSESSGLFSLPEYSHQSEFNGMSFGPDNSCEMFASSSSSPVQAQQFEFINWNSESTDHPLNKKRCRGKKRVSKEILMFYDEIQYPSPPFTPHSEPEYTECKETTNKRSLPTEKEAGDNKKSEKSKERVFSCDHCQRVFARKYDLERHQRLHTGYKPYKCVRCHKGFTRVDARQRHYRSRDCQNSIIIVPSPLS</sequence>
<feature type="region of interest" description="Disordered" evidence="5">
    <location>
        <begin position="146"/>
        <end position="181"/>
    </location>
</feature>
<keyword evidence="1" id="KW-0479">Metal-binding</keyword>
<evidence type="ECO:0000313" key="7">
    <source>
        <dbReference type="EMBL" id="KAK9703955.1"/>
    </source>
</evidence>
<evidence type="ECO:0000256" key="5">
    <source>
        <dbReference type="SAM" id="MobiDB-lite"/>
    </source>
</evidence>
<dbReference type="EMBL" id="JASJQH010007598">
    <property type="protein sequence ID" value="KAK9703955.1"/>
    <property type="molecule type" value="Genomic_DNA"/>
</dbReference>
<evidence type="ECO:0000313" key="8">
    <source>
        <dbReference type="Proteomes" id="UP001479436"/>
    </source>
</evidence>
<feature type="compositionally biased region" description="Basic and acidic residues" evidence="5">
    <location>
        <begin position="152"/>
        <end position="181"/>
    </location>
</feature>
<keyword evidence="2 4" id="KW-0863">Zinc-finger</keyword>
<dbReference type="InterPro" id="IPR013087">
    <property type="entry name" value="Znf_C2H2_type"/>
</dbReference>
<accession>A0ABR2VVG6</accession>
<dbReference type="Gene3D" id="3.30.160.60">
    <property type="entry name" value="Classic Zinc Finger"/>
    <property type="match status" value="2"/>
</dbReference>
<evidence type="ECO:0000256" key="4">
    <source>
        <dbReference type="PROSITE-ProRule" id="PRU00042"/>
    </source>
</evidence>
<keyword evidence="8" id="KW-1185">Reference proteome</keyword>
<evidence type="ECO:0000256" key="1">
    <source>
        <dbReference type="ARBA" id="ARBA00022723"/>
    </source>
</evidence>
<feature type="domain" description="C2H2-type" evidence="6">
    <location>
        <begin position="188"/>
        <end position="215"/>
    </location>
</feature>
<reference evidence="7 8" key="1">
    <citation type="submission" date="2023-04" db="EMBL/GenBank/DDBJ databases">
        <title>Genome of Basidiobolus ranarum AG-B5.</title>
        <authorList>
            <person name="Stajich J.E."/>
            <person name="Carter-House D."/>
            <person name="Gryganskyi A."/>
        </authorList>
    </citation>
    <scope>NUCLEOTIDE SEQUENCE [LARGE SCALE GENOMIC DNA]</scope>
    <source>
        <strain evidence="7 8">AG-B5</strain>
    </source>
</reference>
<dbReference type="PROSITE" id="PS00028">
    <property type="entry name" value="ZINC_FINGER_C2H2_1"/>
    <property type="match status" value="1"/>
</dbReference>
<dbReference type="Proteomes" id="UP001479436">
    <property type="component" value="Unassembled WGS sequence"/>
</dbReference>
<evidence type="ECO:0000259" key="6">
    <source>
        <dbReference type="PROSITE" id="PS50157"/>
    </source>
</evidence>
<dbReference type="PROSITE" id="PS50157">
    <property type="entry name" value="ZINC_FINGER_C2H2_2"/>
    <property type="match status" value="2"/>
</dbReference>
<dbReference type="PANTHER" id="PTHR23235">
    <property type="entry name" value="KRUEPPEL-LIKE TRANSCRIPTION FACTOR"/>
    <property type="match status" value="1"/>
</dbReference>
<dbReference type="InterPro" id="IPR036236">
    <property type="entry name" value="Znf_C2H2_sf"/>
</dbReference>
<dbReference type="Pfam" id="PF00096">
    <property type="entry name" value="zf-C2H2"/>
    <property type="match status" value="1"/>
</dbReference>
<name>A0ABR2VVG6_9FUNG</name>
<dbReference type="PANTHER" id="PTHR23235:SF120">
    <property type="entry name" value="KRUPPEL-LIKE FACTOR 15"/>
    <property type="match status" value="1"/>
</dbReference>
<comment type="caution">
    <text evidence="7">The sequence shown here is derived from an EMBL/GenBank/DDBJ whole genome shotgun (WGS) entry which is preliminary data.</text>
</comment>
<evidence type="ECO:0000256" key="3">
    <source>
        <dbReference type="ARBA" id="ARBA00022833"/>
    </source>
</evidence>
<proteinExistence type="predicted"/>
<gene>
    <name evidence="7" type="primary">MET32</name>
    <name evidence="7" type="ORF">K7432_010463</name>
</gene>
<dbReference type="SUPFAM" id="SSF57667">
    <property type="entry name" value="beta-beta-alpha zinc fingers"/>
    <property type="match status" value="1"/>
</dbReference>
<feature type="domain" description="C2H2-type" evidence="6">
    <location>
        <begin position="216"/>
        <end position="243"/>
    </location>
</feature>
<evidence type="ECO:0000256" key="2">
    <source>
        <dbReference type="ARBA" id="ARBA00022771"/>
    </source>
</evidence>